<dbReference type="Gene3D" id="1.10.530.10">
    <property type="match status" value="1"/>
</dbReference>
<evidence type="ECO:0000259" key="2">
    <source>
        <dbReference type="Pfam" id="PF01464"/>
    </source>
</evidence>
<sequence>MRVRLGKLLGAAAIAGMGSVASASDDAELAQCFAATEIEYQVPSCILRGIHQVESSGSKSTTMVSRPNRNGSRDYGIMQLNDFWIRVFQRNFGITAQQIVQDRCLAIRGAGYVLRYEINRARDFWTGVARYHNPDPVIGYGYVLRVADAARRFGCQIK</sequence>
<protein>
    <recommendedName>
        <fullName evidence="2">Transglycosylase SLT domain-containing protein</fullName>
    </recommendedName>
</protein>
<feature type="domain" description="Transglycosylase SLT" evidence="2">
    <location>
        <begin position="32"/>
        <end position="132"/>
    </location>
</feature>
<dbReference type="RefSeq" id="WP_062799780.1">
    <property type="nucleotide sequence ID" value="NZ_CP014844.1"/>
</dbReference>
<name>A0A142JKG8_9BURK</name>
<feature type="chain" id="PRO_5007498102" description="Transglycosylase SLT domain-containing protein" evidence="1">
    <location>
        <begin position="24"/>
        <end position="158"/>
    </location>
</feature>
<proteinExistence type="predicted"/>
<dbReference type="OrthoDB" id="9808681at2"/>
<dbReference type="InterPro" id="IPR023346">
    <property type="entry name" value="Lysozyme-like_dom_sf"/>
</dbReference>
<dbReference type="CDD" id="cd13400">
    <property type="entry name" value="LT_IagB-like"/>
    <property type="match status" value="1"/>
</dbReference>
<accession>A0A142JKG8</accession>
<reference evidence="3 4" key="1">
    <citation type="submission" date="2016-03" db="EMBL/GenBank/DDBJ databases">
        <title>Complete genome sequence of a novel chlorpyrifos degrading bacterium, Cupriavidus nantongensis sp. X1.</title>
        <authorList>
            <person name="Fang L."/>
        </authorList>
    </citation>
    <scope>NUCLEOTIDE SEQUENCE [LARGE SCALE GENOMIC DNA]</scope>
    <source>
        <strain evidence="3 4">X1</strain>
    </source>
</reference>
<evidence type="ECO:0000313" key="3">
    <source>
        <dbReference type="EMBL" id="AMR78580.1"/>
    </source>
</evidence>
<dbReference type="KEGG" id="cnan:A2G96_12970"/>
<dbReference type="SUPFAM" id="SSF53955">
    <property type="entry name" value="Lysozyme-like"/>
    <property type="match status" value="1"/>
</dbReference>
<organism evidence="3 4">
    <name type="scientific">Cupriavidus nantongensis</name>
    <dbReference type="NCBI Taxonomy" id="1796606"/>
    <lineage>
        <taxon>Bacteria</taxon>
        <taxon>Pseudomonadati</taxon>
        <taxon>Pseudomonadota</taxon>
        <taxon>Betaproteobacteria</taxon>
        <taxon>Burkholderiales</taxon>
        <taxon>Burkholderiaceae</taxon>
        <taxon>Cupriavidus</taxon>
    </lineage>
</organism>
<keyword evidence="4" id="KW-1185">Reference proteome</keyword>
<dbReference type="EMBL" id="CP014844">
    <property type="protein sequence ID" value="AMR78580.1"/>
    <property type="molecule type" value="Genomic_DNA"/>
</dbReference>
<dbReference type="Proteomes" id="UP000075238">
    <property type="component" value="Chromosome 1"/>
</dbReference>
<evidence type="ECO:0000313" key="4">
    <source>
        <dbReference type="Proteomes" id="UP000075238"/>
    </source>
</evidence>
<gene>
    <name evidence="3" type="ORF">A2G96_12970</name>
</gene>
<dbReference type="Pfam" id="PF01464">
    <property type="entry name" value="SLT"/>
    <property type="match status" value="1"/>
</dbReference>
<dbReference type="InterPro" id="IPR008258">
    <property type="entry name" value="Transglycosylase_SLT_dom_1"/>
</dbReference>
<evidence type="ECO:0000256" key="1">
    <source>
        <dbReference type="SAM" id="SignalP"/>
    </source>
</evidence>
<feature type="signal peptide" evidence="1">
    <location>
        <begin position="1"/>
        <end position="23"/>
    </location>
</feature>
<dbReference type="AlphaFoldDB" id="A0A142JKG8"/>
<keyword evidence="1" id="KW-0732">Signal</keyword>
<dbReference type="STRING" id="1796606.A2G96_12970"/>